<evidence type="ECO:0000313" key="3">
    <source>
        <dbReference type="Proteomes" id="UP001500218"/>
    </source>
</evidence>
<keyword evidence="3" id="KW-1185">Reference proteome</keyword>
<dbReference type="Proteomes" id="UP001500218">
    <property type="component" value="Unassembled WGS sequence"/>
</dbReference>
<keyword evidence="1" id="KW-1133">Transmembrane helix</keyword>
<keyword evidence="1" id="KW-0812">Transmembrane</keyword>
<evidence type="ECO:0008006" key="4">
    <source>
        <dbReference type="Google" id="ProtNLM"/>
    </source>
</evidence>
<feature type="transmembrane region" description="Helical" evidence="1">
    <location>
        <begin position="123"/>
        <end position="142"/>
    </location>
</feature>
<comment type="caution">
    <text evidence="2">The sequence shown here is derived from an EMBL/GenBank/DDBJ whole genome shotgun (WGS) entry which is preliminary data.</text>
</comment>
<gene>
    <name evidence="2" type="ORF">GCM10009682_05720</name>
</gene>
<organism evidence="2 3">
    <name type="scientific">Luedemannella flava</name>
    <dbReference type="NCBI Taxonomy" id="349316"/>
    <lineage>
        <taxon>Bacteria</taxon>
        <taxon>Bacillati</taxon>
        <taxon>Actinomycetota</taxon>
        <taxon>Actinomycetes</taxon>
        <taxon>Micromonosporales</taxon>
        <taxon>Micromonosporaceae</taxon>
        <taxon>Luedemannella</taxon>
    </lineage>
</organism>
<evidence type="ECO:0000313" key="2">
    <source>
        <dbReference type="EMBL" id="GAA1786471.1"/>
    </source>
</evidence>
<keyword evidence="1" id="KW-0472">Membrane</keyword>
<reference evidence="2 3" key="1">
    <citation type="journal article" date="2019" name="Int. J. Syst. Evol. Microbiol.">
        <title>The Global Catalogue of Microorganisms (GCM) 10K type strain sequencing project: providing services to taxonomists for standard genome sequencing and annotation.</title>
        <authorList>
            <consortium name="The Broad Institute Genomics Platform"/>
            <consortium name="The Broad Institute Genome Sequencing Center for Infectious Disease"/>
            <person name="Wu L."/>
            <person name="Ma J."/>
        </authorList>
    </citation>
    <scope>NUCLEOTIDE SEQUENCE [LARGE SCALE GENOMIC DNA]</scope>
    <source>
        <strain evidence="2 3">JCM 13250</strain>
    </source>
</reference>
<accession>A0ABN2LFL3</accession>
<feature type="transmembrane region" description="Helical" evidence="1">
    <location>
        <begin position="154"/>
        <end position="175"/>
    </location>
</feature>
<name>A0ABN2LFL3_9ACTN</name>
<sequence>MPLPFRMLGWVAGALSMVNLVRDLDWVSLRGSVDQWVDAYGRFVAAGADLLFGWIKVGWLHVSHMEAHGLVIVGLLLSTFIKAGVTETNARGQAATFGEDVVKPLGALGVPAVAAALVLPGSWGFWVPVVGMTSFCTLAFFMGAEMGRTFKVAVLTNLAGTLGIAALVVLLGSALR</sequence>
<dbReference type="EMBL" id="BAAALT010000009">
    <property type="protein sequence ID" value="GAA1786471.1"/>
    <property type="molecule type" value="Genomic_DNA"/>
</dbReference>
<evidence type="ECO:0000256" key="1">
    <source>
        <dbReference type="SAM" id="Phobius"/>
    </source>
</evidence>
<proteinExistence type="predicted"/>
<protein>
    <recommendedName>
        <fullName evidence="4">Integral membrane protein</fullName>
    </recommendedName>
</protein>